<gene>
    <name evidence="1" type="ORF">BJ508DRAFT_377801</name>
</gene>
<name>A0A3N4HZL0_ASCIM</name>
<accession>A0A3N4HZL0</accession>
<keyword evidence="2" id="KW-1185">Reference proteome</keyword>
<dbReference type="EMBL" id="ML119702">
    <property type="protein sequence ID" value="RPA79119.1"/>
    <property type="molecule type" value="Genomic_DNA"/>
</dbReference>
<protein>
    <recommendedName>
        <fullName evidence="3">AAA domain-containing protein</fullName>
    </recommendedName>
</protein>
<dbReference type="Proteomes" id="UP000275078">
    <property type="component" value="Unassembled WGS sequence"/>
</dbReference>
<evidence type="ECO:0000313" key="2">
    <source>
        <dbReference type="Proteomes" id="UP000275078"/>
    </source>
</evidence>
<organism evidence="1 2">
    <name type="scientific">Ascobolus immersus RN42</name>
    <dbReference type="NCBI Taxonomy" id="1160509"/>
    <lineage>
        <taxon>Eukaryota</taxon>
        <taxon>Fungi</taxon>
        <taxon>Dikarya</taxon>
        <taxon>Ascomycota</taxon>
        <taxon>Pezizomycotina</taxon>
        <taxon>Pezizomycetes</taxon>
        <taxon>Pezizales</taxon>
        <taxon>Ascobolaceae</taxon>
        <taxon>Ascobolus</taxon>
    </lineage>
</organism>
<proteinExistence type="predicted"/>
<evidence type="ECO:0008006" key="3">
    <source>
        <dbReference type="Google" id="ProtNLM"/>
    </source>
</evidence>
<dbReference type="AlphaFoldDB" id="A0A3N4HZL0"/>
<sequence>MSVGTWQSTTSQVNQQPIIRKSYEDEVHLEVSNSPKATIPRKDTVAKLHNLMKKYQVVHVRAATPGPGKILTLLRFLRAYCKSDQSDFDVLMVGSALALARRLGLSIDDLRTSRPGSKKIAILLDEAQNSYRDVHLWHTFIKTYLKFLPHVRFVVASCYGSMSYAEYHEKRGAPTPEFFEKDQFFVYEEGVCGIGV</sequence>
<evidence type="ECO:0000313" key="1">
    <source>
        <dbReference type="EMBL" id="RPA79119.1"/>
    </source>
</evidence>
<reference evidence="1 2" key="1">
    <citation type="journal article" date="2018" name="Nat. Ecol. Evol.">
        <title>Pezizomycetes genomes reveal the molecular basis of ectomycorrhizal truffle lifestyle.</title>
        <authorList>
            <person name="Murat C."/>
            <person name="Payen T."/>
            <person name="Noel B."/>
            <person name="Kuo A."/>
            <person name="Morin E."/>
            <person name="Chen J."/>
            <person name="Kohler A."/>
            <person name="Krizsan K."/>
            <person name="Balestrini R."/>
            <person name="Da Silva C."/>
            <person name="Montanini B."/>
            <person name="Hainaut M."/>
            <person name="Levati E."/>
            <person name="Barry K.W."/>
            <person name="Belfiori B."/>
            <person name="Cichocki N."/>
            <person name="Clum A."/>
            <person name="Dockter R.B."/>
            <person name="Fauchery L."/>
            <person name="Guy J."/>
            <person name="Iotti M."/>
            <person name="Le Tacon F."/>
            <person name="Lindquist E.A."/>
            <person name="Lipzen A."/>
            <person name="Malagnac F."/>
            <person name="Mello A."/>
            <person name="Molinier V."/>
            <person name="Miyauchi S."/>
            <person name="Poulain J."/>
            <person name="Riccioni C."/>
            <person name="Rubini A."/>
            <person name="Sitrit Y."/>
            <person name="Splivallo R."/>
            <person name="Traeger S."/>
            <person name="Wang M."/>
            <person name="Zifcakova L."/>
            <person name="Wipf D."/>
            <person name="Zambonelli A."/>
            <person name="Paolocci F."/>
            <person name="Nowrousian M."/>
            <person name="Ottonello S."/>
            <person name="Baldrian P."/>
            <person name="Spatafora J.W."/>
            <person name="Henrissat B."/>
            <person name="Nagy L.G."/>
            <person name="Aury J.M."/>
            <person name="Wincker P."/>
            <person name="Grigoriev I.V."/>
            <person name="Bonfante P."/>
            <person name="Martin F.M."/>
        </authorList>
    </citation>
    <scope>NUCLEOTIDE SEQUENCE [LARGE SCALE GENOMIC DNA]</scope>
    <source>
        <strain evidence="1 2">RN42</strain>
    </source>
</reference>